<evidence type="ECO:0000313" key="2">
    <source>
        <dbReference type="EMBL" id="KAI1618767.1"/>
    </source>
</evidence>
<feature type="compositionally biased region" description="Low complexity" evidence="1">
    <location>
        <begin position="135"/>
        <end position="148"/>
    </location>
</feature>
<name>A0AAN6E7R2_9EURO</name>
<feature type="compositionally biased region" description="Low complexity" evidence="1">
    <location>
        <begin position="446"/>
        <end position="462"/>
    </location>
</feature>
<keyword evidence="3" id="KW-1185">Reference proteome</keyword>
<evidence type="ECO:0000313" key="3">
    <source>
        <dbReference type="Proteomes" id="UP001203852"/>
    </source>
</evidence>
<feature type="region of interest" description="Disordered" evidence="1">
    <location>
        <begin position="74"/>
        <end position="96"/>
    </location>
</feature>
<proteinExistence type="predicted"/>
<feature type="compositionally biased region" description="Low complexity" evidence="1">
    <location>
        <begin position="536"/>
        <end position="555"/>
    </location>
</feature>
<protein>
    <submittedName>
        <fullName evidence="2">Uncharacterized protein</fullName>
    </submittedName>
</protein>
<sequence>MESRFRKFLSSRRLKAQQNNQDSELDLHSVPYTTAPPQGRLPVFISQALGKSSTAKRKNDPPADLRSLSYQSALPGKAPELGNRPQRGNGPVKLQTGRLLSSGELLVTQQDYDRTLEDIREGEFIVAGKEKRNSRTSSQRMSSMRPPNLKVVSTAPNSPRSQPTMSPMWPPPSAASDTILPGYFNRSMSSASGTFVHHTQPSSDYGYPPYGSSTEATGLGISTPTQPFFPSHMTSMTSLPEPQDESNPTIQAIWKAESSRLASMYGDGSIGHTMSRPNHGCASPTMSPTHRHADSWIKPDPIYAPSSVSLHQPSYTAHDPVRPASALRTYMSASNLELSYRDDHSEGSSNQRHSLLSSSGASTSLTTGTSTVEDPVTTRDDIRRIVDDMRMTYLQAIEASTPPTAPLPELPIRAKTNQPRSLVSSVSVESGLRSMRSQGYTRPWQPATTGTSTARTATSPSSRKSHKKRISAGHNRRTSQPVAGITPLSPIKASPARPKPQGTGQDDTVSLKRADSTTLGSLAKELKIHDDRSSDSHSYPTPSSPPSFDSASSEDMSLPCVTSPTLSVRTPPSKVYSVQQTPVNQKAVGYMESPVRIPTWSRDADRLFNDADIDVTGDIDDFESMCDDFFSTPAPSNPAFGTFHTWHKEQRTDGDIIKDRVANGSPSKFKKGFF</sequence>
<dbReference type="Proteomes" id="UP001203852">
    <property type="component" value="Unassembled WGS sequence"/>
</dbReference>
<gene>
    <name evidence="2" type="ORF">EDD36DRAFT_460406</name>
</gene>
<feature type="compositionally biased region" description="Polar residues" evidence="1">
    <location>
        <begin position="560"/>
        <end position="570"/>
    </location>
</feature>
<accession>A0AAN6E7R2</accession>
<feature type="compositionally biased region" description="Basic residues" evidence="1">
    <location>
        <begin position="1"/>
        <end position="15"/>
    </location>
</feature>
<organism evidence="2 3">
    <name type="scientific">Exophiala viscosa</name>
    <dbReference type="NCBI Taxonomy" id="2486360"/>
    <lineage>
        <taxon>Eukaryota</taxon>
        <taxon>Fungi</taxon>
        <taxon>Dikarya</taxon>
        <taxon>Ascomycota</taxon>
        <taxon>Pezizomycotina</taxon>
        <taxon>Eurotiomycetes</taxon>
        <taxon>Chaetothyriomycetidae</taxon>
        <taxon>Chaetothyriales</taxon>
        <taxon>Herpotrichiellaceae</taxon>
        <taxon>Exophiala</taxon>
    </lineage>
</organism>
<comment type="caution">
    <text evidence="2">The sequence shown here is derived from an EMBL/GenBank/DDBJ whole genome shotgun (WGS) entry which is preliminary data.</text>
</comment>
<dbReference type="AlphaFoldDB" id="A0AAN6E7R2"/>
<feature type="region of interest" description="Disordered" evidence="1">
    <location>
        <begin position="129"/>
        <end position="169"/>
    </location>
</feature>
<feature type="region of interest" description="Disordered" evidence="1">
    <location>
        <begin position="1"/>
        <end position="39"/>
    </location>
</feature>
<feature type="region of interest" description="Disordered" evidence="1">
    <location>
        <begin position="399"/>
        <end position="570"/>
    </location>
</feature>
<feature type="region of interest" description="Disordered" evidence="1">
    <location>
        <begin position="341"/>
        <end position="380"/>
    </location>
</feature>
<dbReference type="EMBL" id="MU404350">
    <property type="protein sequence ID" value="KAI1618767.1"/>
    <property type="molecule type" value="Genomic_DNA"/>
</dbReference>
<feature type="compositionally biased region" description="Low complexity" evidence="1">
    <location>
        <begin position="420"/>
        <end position="434"/>
    </location>
</feature>
<reference evidence="2" key="1">
    <citation type="journal article" date="2022" name="bioRxiv">
        <title>Deciphering the potential niche of two novel black yeast fungi from a biological soil crust based on their genomes, phenotypes, and melanin regulation.</title>
        <authorList>
            <consortium name="DOE Joint Genome Institute"/>
            <person name="Carr E.C."/>
            <person name="Barton Q."/>
            <person name="Grambo S."/>
            <person name="Sullivan M."/>
            <person name="Renfro C.M."/>
            <person name="Kuo A."/>
            <person name="Pangilinan J."/>
            <person name="Lipzen A."/>
            <person name="Keymanesh K."/>
            <person name="Savage E."/>
            <person name="Barry K."/>
            <person name="Grigoriev I.V."/>
            <person name="Riekhof W.R."/>
            <person name="Harris S.S."/>
        </authorList>
    </citation>
    <scope>NUCLEOTIDE SEQUENCE</scope>
    <source>
        <strain evidence="2">JF 03-4F</strain>
    </source>
</reference>
<feature type="compositionally biased region" description="Low complexity" evidence="1">
    <location>
        <begin position="354"/>
        <end position="371"/>
    </location>
</feature>
<evidence type="ECO:0000256" key="1">
    <source>
        <dbReference type="SAM" id="MobiDB-lite"/>
    </source>
</evidence>
<feature type="compositionally biased region" description="Basic and acidic residues" evidence="1">
    <location>
        <begin position="524"/>
        <end position="535"/>
    </location>
</feature>
<feature type="compositionally biased region" description="Basic residues" evidence="1">
    <location>
        <begin position="463"/>
        <end position="477"/>
    </location>
</feature>